<keyword evidence="2" id="KW-1185">Reference proteome</keyword>
<dbReference type="ExpressionAtlas" id="A0A0J8FQE2">
    <property type="expression patterns" value="baseline and differential"/>
</dbReference>
<reference evidence="1 2" key="1">
    <citation type="journal article" date="2014" name="Nature">
        <title>The genome of the recently domesticated crop plant sugar beet (Beta vulgaris).</title>
        <authorList>
            <person name="Dohm J.C."/>
            <person name="Minoche A.E."/>
            <person name="Holtgrawe D."/>
            <person name="Capella-Gutierrez S."/>
            <person name="Zakrzewski F."/>
            <person name="Tafer H."/>
            <person name="Rupp O."/>
            <person name="Sorensen T.R."/>
            <person name="Stracke R."/>
            <person name="Reinhardt R."/>
            <person name="Goesmann A."/>
            <person name="Kraft T."/>
            <person name="Schulz B."/>
            <person name="Stadler P.F."/>
            <person name="Schmidt T."/>
            <person name="Gabaldon T."/>
            <person name="Lehrach H."/>
            <person name="Weisshaar B."/>
            <person name="Himmelbauer H."/>
        </authorList>
    </citation>
    <scope>NUCLEOTIDE SEQUENCE [LARGE SCALE GENOMIC DNA]</scope>
    <source>
        <tissue evidence="1">Taproot</tissue>
    </source>
</reference>
<organism evidence="1 2">
    <name type="scientific">Beta vulgaris subsp. vulgaris</name>
    <name type="common">Beet</name>
    <dbReference type="NCBI Taxonomy" id="3555"/>
    <lineage>
        <taxon>Eukaryota</taxon>
        <taxon>Viridiplantae</taxon>
        <taxon>Streptophyta</taxon>
        <taxon>Embryophyta</taxon>
        <taxon>Tracheophyta</taxon>
        <taxon>Spermatophyta</taxon>
        <taxon>Magnoliopsida</taxon>
        <taxon>eudicotyledons</taxon>
        <taxon>Gunneridae</taxon>
        <taxon>Pentapetalae</taxon>
        <taxon>Caryophyllales</taxon>
        <taxon>Chenopodiaceae</taxon>
        <taxon>Betoideae</taxon>
        <taxon>Beta</taxon>
    </lineage>
</organism>
<sequence>MIVQDDNLGKILALKELFHLLVSSTGPCCSSLKKVAVLAPLFFELYNLVLELRKHTVLSLDKVIIVEIGCLIDRLTSFISLCCYEGVDDHDDSLAFSPCFVDLVKVWTVQRRESGFEFEDDFKMFFPMISDDVRNGLRVGSRVGVLAGIVMCQTFLLNLCLKFGLEGSQEKREKDVLNLAVNIITGFRSCYFFDTLLKMLLESSLPVNSLLTVVDEVLLRKAMFDAVILVDYPFFNPGFETRLCSHHLNSLATTWLFVADKGLQFARKNGDQTKVISYTKAFSESLIHCQLLKWISTQFVMVEDANKTNLSTPVAFMEWLVHLKSQALRGFNDDQFSMLLERAMNYISEMKSGPTYLDPDGNNCIDQNVGEDGGVNEDLEMIDTIDGAKTVCNSNFTVIETCRKRKGEKDEEGLRVKLFKYQIHDSPIKNFSPFQNEVSLIRRS</sequence>
<dbReference type="eggNOG" id="ENOG502QQVM">
    <property type="taxonomic scope" value="Eukaryota"/>
</dbReference>
<dbReference type="Proteomes" id="UP000035740">
    <property type="component" value="Chromosome 2"/>
</dbReference>
<dbReference type="PANTHER" id="PTHR35505:SF1">
    <property type="entry name" value="SNF2 DOMAIN PROTEIN"/>
    <property type="match status" value="1"/>
</dbReference>
<name>A0A0J8FQE2_BETVV</name>
<accession>A0A0J8FQE2</accession>
<protein>
    <submittedName>
        <fullName evidence="1">Uncharacterized protein</fullName>
    </submittedName>
</protein>
<dbReference type="OrthoDB" id="1660458at2759"/>
<dbReference type="PANTHER" id="PTHR35505">
    <property type="entry name" value="OS01G0600300 PROTEIN"/>
    <property type="match status" value="1"/>
</dbReference>
<evidence type="ECO:0000313" key="2">
    <source>
        <dbReference type="Proteomes" id="UP000035740"/>
    </source>
</evidence>
<gene>
    <name evidence="1" type="ORF">BVRB_2g033370</name>
</gene>
<evidence type="ECO:0000313" key="1">
    <source>
        <dbReference type="EMBL" id="KMT17991.1"/>
    </source>
</evidence>
<dbReference type="AlphaFoldDB" id="A0A0J8FQE2"/>
<dbReference type="Gramene" id="KMT17991">
    <property type="protein sequence ID" value="KMT17991"/>
    <property type="gene ID" value="BVRB_2g033370"/>
</dbReference>
<dbReference type="EMBL" id="KQ090040">
    <property type="protein sequence ID" value="KMT17991.1"/>
    <property type="molecule type" value="Genomic_DNA"/>
</dbReference>
<proteinExistence type="predicted"/>